<evidence type="ECO:0000313" key="3">
    <source>
        <dbReference type="Proteomes" id="UP000251075"/>
    </source>
</evidence>
<proteinExistence type="predicted"/>
<keyword evidence="3" id="KW-1185">Reference proteome</keyword>
<dbReference type="AlphaFoldDB" id="A0A364P1P7"/>
<protein>
    <submittedName>
        <fullName evidence="2">Uncharacterized protein</fullName>
    </submittedName>
</protein>
<feature type="region of interest" description="Disordered" evidence="1">
    <location>
        <begin position="42"/>
        <end position="74"/>
    </location>
</feature>
<evidence type="ECO:0000313" key="2">
    <source>
        <dbReference type="EMBL" id="RAU23241.1"/>
    </source>
</evidence>
<organism evidence="2 3">
    <name type="scientific">Paramagnetospirillum kuznetsovii</name>
    <dbReference type="NCBI Taxonomy" id="2053833"/>
    <lineage>
        <taxon>Bacteria</taxon>
        <taxon>Pseudomonadati</taxon>
        <taxon>Pseudomonadota</taxon>
        <taxon>Alphaproteobacteria</taxon>
        <taxon>Rhodospirillales</taxon>
        <taxon>Magnetospirillaceae</taxon>
        <taxon>Paramagnetospirillum</taxon>
    </lineage>
</organism>
<dbReference type="OrthoDB" id="9843463at2"/>
<dbReference type="EMBL" id="PGTO01000002">
    <property type="protein sequence ID" value="RAU23241.1"/>
    <property type="molecule type" value="Genomic_DNA"/>
</dbReference>
<dbReference type="Proteomes" id="UP000251075">
    <property type="component" value="Unassembled WGS sequence"/>
</dbReference>
<accession>A0A364P1P7</accession>
<sequence length="74" mass="8046">MNNEFRSSAFEKIDRQIFESNGKFQTPEKVAGWVIACVITRPSAMTTGTPSNDNTPHKGSTPPKPPAMALRLAA</sequence>
<name>A0A364P1P7_9PROT</name>
<comment type="caution">
    <text evidence="2">The sequence shown here is derived from an EMBL/GenBank/DDBJ whole genome shotgun (WGS) entry which is preliminary data.</text>
</comment>
<gene>
    <name evidence="2" type="ORF">CU669_03555</name>
</gene>
<dbReference type="RefSeq" id="WP_011384460.1">
    <property type="nucleotide sequence ID" value="NZ_PGTO01000002.1"/>
</dbReference>
<evidence type="ECO:0000256" key="1">
    <source>
        <dbReference type="SAM" id="MobiDB-lite"/>
    </source>
</evidence>
<feature type="compositionally biased region" description="Polar residues" evidence="1">
    <location>
        <begin position="43"/>
        <end position="58"/>
    </location>
</feature>
<reference evidence="2 3" key="1">
    <citation type="submission" date="2017-11" db="EMBL/GenBank/DDBJ databases">
        <title>Draft genome sequence of magnetotactic bacterium Magnetospirillum kuznetsovii LBB-42.</title>
        <authorList>
            <person name="Grouzdev D.S."/>
            <person name="Rysina M.S."/>
            <person name="Baslerov R.V."/>
            <person name="Koziaeva V."/>
        </authorList>
    </citation>
    <scope>NUCLEOTIDE SEQUENCE [LARGE SCALE GENOMIC DNA]</scope>
    <source>
        <strain evidence="2 3">LBB-42</strain>
    </source>
</reference>